<organism evidence="2 3">
    <name type="scientific">Tetraparma gracilis</name>
    <dbReference type="NCBI Taxonomy" id="2962635"/>
    <lineage>
        <taxon>Eukaryota</taxon>
        <taxon>Sar</taxon>
        <taxon>Stramenopiles</taxon>
        <taxon>Ochrophyta</taxon>
        <taxon>Bolidophyceae</taxon>
        <taxon>Parmales</taxon>
        <taxon>Triparmaceae</taxon>
        <taxon>Tetraparma</taxon>
    </lineage>
</organism>
<name>A0ABQ6N593_9STRA</name>
<comment type="caution">
    <text evidence="2">The sequence shown here is derived from an EMBL/GenBank/DDBJ whole genome shotgun (WGS) entry which is preliminary data.</text>
</comment>
<keyword evidence="1" id="KW-0732">Signal</keyword>
<proteinExistence type="predicted"/>
<gene>
    <name evidence="2" type="ORF">TeGR_g4930</name>
</gene>
<dbReference type="EMBL" id="BRYB01002139">
    <property type="protein sequence ID" value="GMI40277.1"/>
    <property type="molecule type" value="Genomic_DNA"/>
</dbReference>
<protein>
    <submittedName>
        <fullName evidence="2">Uncharacterized protein</fullName>
    </submittedName>
</protein>
<evidence type="ECO:0000256" key="1">
    <source>
        <dbReference type="SAM" id="SignalP"/>
    </source>
</evidence>
<accession>A0ABQ6N593</accession>
<evidence type="ECO:0000313" key="3">
    <source>
        <dbReference type="Proteomes" id="UP001165060"/>
    </source>
</evidence>
<feature type="chain" id="PRO_5047125967" evidence="1">
    <location>
        <begin position="20"/>
        <end position="210"/>
    </location>
</feature>
<dbReference type="Proteomes" id="UP001165060">
    <property type="component" value="Unassembled WGS sequence"/>
</dbReference>
<feature type="signal peptide" evidence="1">
    <location>
        <begin position="1"/>
        <end position="19"/>
    </location>
</feature>
<keyword evidence="3" id="KW-1185">Reference proteome</keyword>
<reference evidence="2 3" key="1">
    <citation type="journal article" date="2023" name="Commun. Biol.">
        <title>Genome analysis of Parmales, the sister group of diatoms, reveals the evolutionary specialization of diatoms from phago-mixotrophs to photoautotrophs.</title>
        <authorList>
            <person name="Ban H."/>
            <person name="Sato S."/>
            <person name="Yoshikawa S."/>
            <person name="Yamada K."/>
            <person name="Nakamura Y."/>
            <person name="Ichinomiya M."/>
            <person name="Sato N."/>
            <person name="Blanc-Mathieu R."/>
            <person name="Endo H."/>
            <person name="Kuwata A."/>
            <person name="Ogata H."/>
        </authorList>
    </citation>
    <scope>NUCLEOTIDE SEQUENCE [LARGE SCALE GENOMIC DNA]</scope>
</reference>
<evidence type="ECO:0000313" key="2">
    <source>
        <dbReference type="EMBL" id="GMI40277.1"/>
    </source>
</evidence>
<sequence>MALGFILLLVTALMPSTLASTELHNACAQGPTSTLISLLSTSSNPYALLSSTTPEHETCLHLLGIEADPPRLSALTSYITPHESSAGTAAAASLYNARVATPTGLDMPPVSWFVFGGHVSAVRHLLGQPLASPNVVFRNEQGGKITILDVAAGIFESVHGGAHRLMREEEKLALREGGDKWLLMVELIEEWGGVVADEARLGLGRDPMEL</sequence>